<dbReference type="SUPFAM" id="SSF55073">
    <property type="entry name" value="Nucleotide cyclase"/>
    <property type="match status" value="1"/>
</dbReference>
<dbReference type="PANTHER" id="PTHR44757">
    <property type="entry name" value="DIGUANYLATE CYCLASE DGCP"/>
    <property type="match status" value="1"/>
</dbReference>
<name>A0ABU0MRF1_9PROT</name>
<dbReference type="Pfam" id="PF13426">
    <property type="entry name" value="PAS_9"/>
    <property type="match status" value="1"/>
</dbReference>
<dbReference type="InterPro" id="IPR001633">
    <property type="entry name" value="EAL_dom"/>
</dbReference>
<sequence>MLFLDTSGLASDEARMMSQDREEQYRSIFENAVEGIYQTTVDGRYLRVNPALADIYGYDSPKDLTDNLTDIACQLYVDPGKREAFAELMARQDRVHSFEARVFRRDGSIIWIAESARCVRDADGHIRYYEGTVQDITERKQHEEKIRLLATVFDSVADGILIVDPELTVQAINPAYEAMTGFQREALLRRPLVLFAPGSHERDFIDTIWTTARQAGRWQGEVTSFRHSGDAFAAALSVTSVRAPNGVLEHYVLTIADISQRKSQEHQIRYQASFDRLTDLPNRWLVCERLEEAIARAQRNHSKVAVAFLDLNRFKQVNDTLGHHAGDDLLKLVARRLRNCTRMSDTVGRLGGDEFLIVAPDAADQSAGARLVEKILYSMDEPFAVHNQELFCGASIGLAFYPDDGETADQLLRNADLAMYHAKRNPEHRYVFYDGGMRERSGFTLGLESDLRRAGGGEEFELHFQPKMDLVGNRLIGAEALIRWRHPIRGIVSPAEFIPLAEETGLIWDIGAWTLVEACRRLSDWIRRGLPVPSVSVNLSPRQFQDARLVGFVRSVVEAAGIPPDRLELELTEGAMIGDIEKAVLILNGLKDIGVRLSIDDFGTGYSSLAYLKRFPIDTLKIDRSFVRDIVKSTTDPAIVGTIVNLAGSLGFDTIAEGVETEEQADMLCRQGCTRIQGYLISRPLPVVDFERFMTAAMAPT</sequence>
<dbReference type="SMART" id="SM00052">
    <property type="entry name" value="EAL"/>
    <property type="match status" value="1"/>
</dbReference>
<dbReference type="NCBIfam" id="TIGR00229">
    <property type="entry name" value="sensory_box"/>
    <property type="match status" value="2"/>
</dbReference>
<dbReference type="SMART" id="SM00086">
    <property type="entry name" value="PAC"/>
    <property type="match status" value="2"/>
</dbReference>
<dbReference type="InterPro" id="IPR029787">
    <property type="entry name" value="Nucleotide_cyclase"/>
</dbReference>
<feature type="domain" description="GGDEF" evidence="4">
    <location>
        <begin position="302"/>
        <end position="435"/>
    </location>
</feature>
<dbReference type="NCBIfam" id="TIGR00254">
    <property type="entry name" value="GGDEF"/>
    <property type="match status" value="1"/>
</dbReference>
<dbReference type="Gene3D" id="3.30.70.270">
    <property type="match status" value="1"/>
</dbReference>
<dbReference type="InterPro" id="IPR043128">
    <property type="entry name" value="Rev_trsase/Diguanyl_cyclase"/>
</dbReference>
<dbReference type="InterPro" id="IPR001610">
    <property type="entry name" value="PAC"/>
</dbReference>
<dbReference type="CDD" id="cd01949">
    <property type="entry name" value="GGDEF"/>
    <property type="match status" value="1"/>
</dbReference>
<feature type="domain" description="EAL" evidence="3">
    <location>
        <begin position="444"/>
        <end position="698"/>
    </location>
</feature>
<reference evidence="5 6" key="1">
    <citation type="submission" date="2023-07" db="EMBL/GenBank/DDBJ databases">
        <title>Genomic Encyclopedia of Type Strains, Phase IV (KMG-IV): sequencing the most valuable type-strain genomes for metagenomic binning, comparative biology and taxonomic classification.</title>
        <authorList>
            <person name="Goeker M."/>
        </authorList>
    </citation>
    <scope>NUCLEOTIDE SEQUENCE [LARGE SCALE GENOMIC DNA]</scope>
    <source>
        <strain evidence="5 6">DSM 19922</strain>
    </source>
</reference>
<dbReference type="EMBL" id="JAUSVU010000022">
    <property type="protein sequence ID" value="MDQ0536064.1"/>
    <property type="molecule type" value="Genomic_DNA"/>
</dbReference>
<dbReference type="SMART" id="SM00091">
    <property type="entry name" value="PAS"/>
    <property type="match status" value="2"/>
</dbReference>
<dbReference type="InterPro" id="IPR035919">
    <property type="entry name" value="EAL_sf"/>
</dbReference>
<feature type="domain" description="PAS" evidence="1">
    <location>
        <begin position="21"/>
        <end position="58"/>
    </location>
</feature>
<dbReference type="PANTHER" id="PTHR44757:SF2">
    <property type="entry name" value="BIOFILM ARCHITECTURE MAINTENANCE PROTEIN MBAA"/>
    <property type="match status" value="1"/>
</dbReference>
<feature type="domain" description="PAC" evidence="2">
    <location>
        <begin position="96"/>
        <end position="148"/>
    </location>
</feature>
<dbReference type="Gene3D" id="3.20.20.450">
    <property type="entry name" value="EAL domain"/>
    <property type="match status" value="1"/>
</dbReference>
<feature type="domain" description="PAC" evidence="2">
    <location>
        <begin position="218"/>
        <end position="270"/>
    </location>
</feature>
<dbReference type="CDD" id="cd00130">
    <property type="entry name" value="PAS"/>
    <property type="match status" value="2"/>
</dbReference>
<dbReference type="SMART" id="SM00267">
    <property type="entry name" value="GGDEF"/>
    <property type="match status" value="1"/>
</dbReference>
<evidence type="ECO:0000259" key="1">
    <source>
        <dbReference type="PROSITE" id="PS50112"/>
    </source>
</evidence>
<dbReference type="PROSITE" id="PS50113">
    <property type="entry name" value="PAC"/>
    <property type="match status" value="2"/>
</dbReference>
<dbReference type="SUPFAM" id="SSF141868">
    <property type="entry name" value="EAL domain-like"/>
    <property type="match status" value="1"/>
</dbReference>
<comment type="caution">
    <text evidence="5">The sequence shown here is derived from an EMBL/GenBank/DDBJ whole genome shotgun (WGS) entry which is preliminary data.</text>
</comment>
<dbReference type="InterPro" id="IPR000160">
    <property type="entry name" value="GGDEF_dom"/>
</dbReference>
<evidence type="ECO:0000259" key="4">
    <source>
        <dbReference type="PROSITE" id="PS50887"/>
    </source>
</evidence>
<accession>A0ABU0MRF1</accession>
<gene>
    <name evidence="5" type="ORF">QO018_004955</name>
</gene>
<dbReference type="PROSITE" id="PS50112">
    <property type="entry name" value="PAS"/>
    <property type="match status" value="2"/>
</dbReference>
<evidence type="ECO:0000259" key="3">
    <source>
        <dbReference type="PROSITE" id="PS50883"/>
    </source>
</evidence>
<keyword evidence="6" id="KW-1185">Reference proteome</keyword>
<dbReference type="Pfam" id="PF00563">
    <property type="entry name" value="EAL"/>
    <property type="match status" value="1"/>
</dbReference>
<evidence type="ECO:0000313" key="5">
    <source>
        <dbReference type="EMBL" id="MDQ0536064.1"/>
    </source>
</evidence>
<dbReference type="InterPro" id="IPR013767">
    <property type="entry name" value="PAS_fold"/>
</dbReference>
<dbReference type="PROSITE" id="PS50887">
    <property type="entry name" value="GGDEF"/>
    <property type="match status" value="1"/>
</dbReference>
<dbReference type="SUPFAM" id="SSF55785">
    <property type="entry name" value="PYP-like sensor domain (PAS domain)"/>
    <property type="match status" value="2"/>
</dbReference>
<dbReference type="Pfam" id="PF00990">
    <property type="entry name" value="GGDEF"/>
    <property type="match status" value="1"/>
</dbReference>
<dbReference type="InterPro" id="IPR052155">
    <property type="entry name" value="Biofilm_reg_signaling"/>
</dbReference>
<feature type="domain" description="PAS" evidence="1">
    <location>
        <begin position="145"/>
        <end position="194"/>
    </location>
</feature>
<organism evidence="5 6">
    <name type="scientific">Azospirillum picis</name>
    <dbReference type="NCBI Taxonomy" id="488438"/>
    <lineage>
        <taxon>Bacteria</taxon>
        <taxon>Pseudomonadati</taxon>
        <taxon>Pseudomonadota</taxon>
        <taxon>Alphaproteobacteria</taxon>
        <taxon>Rhodospirillales</taxon>
        <taxon>Azospirillaceae</taxon>
        <taxon>Azospirillum</taxon>
    </lineage>
</organism>
<protein>
    <submittedName>
        <fullName evidence="5">Diguanylate cyclase (GGDEF)-like protein/PAS domain S-box-containing protein</fullName>
    </submittedName>
</protein>
<evidence type="ECO:0000313" key="6">
    <source>
        <dbReference type="Proteomes" id="UP001244552"/>
    </source>
</evidence>
<dbReference type="Gene3D" id="3.30.450.20">
    <property type="entry name" value="PAS domain"/>
    <property type="match status" value="2"/>
</dbReference>
<dbReference type="PROSITE" id="PS50883">
    <property type="entry name" value="EAL"/>
    <property type="match status" value="1"/>
</dbReference>
<dbReference type="RefSeq" id="WP_246513551.1">
    <property type="nucleotide sequence ID" value="NZ_JAGINO010000024.1"/>
</dbReference>
<dbReference type="InterPro" id="IPR035965">
    <property type="entry name" value="PAS-like_dom_sf"/>
</dbReference>
<dbReference type="InterPro" id="IPR000014">
    <property type="entry name" value="PAS"/>
</dbReference>
<evidence type="ECO:0000259" key="2">
    <source>
        <dbReference type="PROSITE" id="PS50113"/>
    </source>
</evidence>
<dbReference type="CDD" id="cd01948">
    <property type="entry name" value="EAL"/>
    <property type="match status" value="1"/>
</dbReference>
<dbReference type="InterPro" id="IPR000700">
    <property type="entry name" value="PAS-assoc_C"/>
</dbReference>
<proteinExistence type="predicted"/>
<dbReference type="Pfam" id="PF00989">
    <property type="entry name" value="PAS"/>
    <property type="match status" value="1"/>
</dbReference>
<dbReference type="Proteomes" id="UP001244552">
    <property type="component" value="Unassembled WGS sequence"/>
</dbReference>